<keyword evidence="7" id="KW-1185">Reference proteome</keyword>
<dbReference type="GeneID" id="26122702"/>
<dbReference type="SUPFAM" id="SSF54060">
    <property type="entry name" value="His-Me finger endonucleases"/>
    <property type="match status" value="1"/>
</dbReference>
<dbReference type="GO" id="GO:0004551">
    <property type="term" value="F:dinucleotide phosphatase activity"/>
    <property type="evidence" value="ECO:0007669"/>
    <property type="project" value="TreeGrafter"/>
</dbReference>
<dbReference type="InterPro" id="IPR044929">
    <property type="entry name" value="DNA/RNA_non-sp_Endonuclease_sf"/>
</dbReference>
<dbReference type="CDD" id="cd16018">
    <property type="entry name" value="Enpp"/>
    <property type="match status" value="1"/>
</dbReference>
<keyword evidence="3" id="KW-0472">Membrane</keyword>
<dbReference type="OrthoDB" id="6150at10239"/>
<reference evidence="6 7" key="1">
    <citation type="journal article" date="2015" name="Infect. Genet. Evol.">
        <title>Unique genomic organization of a novel Avipoxvirus detected in turkey (Meleagris gallopavo).</title>
        <authorList>
            <person name="Banyai K."/>
            <person name="Palya V."/>
            <person name="Denes B."/>
            <person name="Glavits R."/>
            <person name="Ivanics E."/>
            <person name="Horvath B."/>
            <person name="Farkas S.L."/>
            <person name="Marton S."/>
            <person name="Balint A."/>
            <person name="Gyuranecz M."/>
            <person name="Erdelyi K."/>
            <person name="Dan A."/>
        </authorList>
    </citation>
    <scope>NUCLEOTIDE SEQUENCE [LARGE SCALE GENOMIC DNA]</scope>
    <source>
        <strain evidence="6 7">TKPV-HU1124/2011</strain>
    </source>
</reference>
<feature type="domain" description="DNA/RNA non-specific endonuclease/pyrophosphatase/phosphodiesterase" evidence="5">
    <location>
        <begin position="562"/>
        <end position="771"/>
    </location>
</feature>
<dbReference type="GO" id="GO:0030505">
    <property type="term" value="P:inorganic diphosphate transport"/>
    <property type="evidence" value="ECO:0007669"/>
    <property type="project" value="TreeGrafter"/>
</dbReference>
<evidence type="ECO:0000313" key="7">
    <source>
        <dbReference type="Proteomes" id="UP000142477"/>
    </source>
</evidence>
<dbReference type="InterPro" id="IPR002591">
    <property type="entry name" value="Phosphodiest/P_Trfase"/>
</dbReference>
<feature type="transmembrane region" description="Helical" evidence="3">
    <location>
        <begin position="62"/>
        <end position="82"/>
    </location>
</feature>
<dbReference type="Pfam" id="PF01663">
    <property type="entry name" value="Phosphodiest"/>
    <property type="match status" value="1"/>
</dbReference>
<dbReference type="InterPro" id="IPR017850">
    <property type="entry name" value="Alkaline_phosphatase_core_sf"/>
</dbReference>
<dbReference type="SUPFAM" id="SSF53649">
    <property type="entry name" value="Alkaline phosphatase-like"/>
    <property type="match status" value="1"/>
</dbReference>
<keyword evidence="2" id="KW-0325">Glycoprotein</keyword>
<dbReference type="GO" id="GO:0009143">
    <property type="term" value="P:nucleoside triphosphate catabolic process"/>
    <property type="evidence" value="ECO:0007669"/>
    <property type="project" value="TreeGrafter"/>
</dbReference>
<dbReference type="PANTHER" id="PTHR10151">
    <property type="entry name" value="ECTONUCLEOTIDE PYROPHOSPHATASE/PHOSPHODIESTERASE"/>
    <property type="match status" value="1"/>
</dbReference>
<proteinExistence type="predicted"/>
<keyword evidence="1" id="KW-0378">Hydrolase</keyword>
<sequence length="786" mass="90125">MKYEYNSDSSDISVDSDHGYQLYAIEEEMSEDCISSRSSNTNKVNILYTIDTSRRYISKIQCIYCLGSILLVSIVFGIIFGISSRNNIIISQGKCEDDTYYCPDGFTRSPLILIAMDGFRFSYLDKWRDSIPTISKLLKCGVVAPLRPVYPTKTFPNLYTIVTGLYPESHGIIDNKMYDPIMDSYFATNTDQKFNPAWYKGVPIWLNAINNGIKAATYFWPGSDAPIQGKYPSIYKKYNQTVPFTTRIDTILEWLNMKDDSKPYFQTLYFHEPDFTAHIYGPDSYKVGNALNDVDNAIAYLLTGLRNMNLHNCVNLIMVSDHGMEYADPHKVIYLNDYIGTTISSISVRSGGAPRISPSNKQIRNTFDYESIVHSLKCVSRNQTFIPLYKEEFPKRFHYANSDRIESLLVYMKSGWQLTSKLGKLNHLEGGFHGSDNAFSSMRAVFIGHGPVFKKGIEFEIFDNIEIYNLMCDILGIEPTSNNGTRGVLNGMLKNATYNTNNTFPKDNSIAEYIIDTDKNYIYNFTENNNDNNEIYKYFTGYHMPFGPPSVIQKNNSYYISINSGYVSAYSYAYGFPLWVSYTLTNNYSFTIDYGCNIANNCKFYDGIDDVKIGFLYPILDINNISRNLSYTTNTVPMYTMLKKVLGVFAQHILTEYVEKYHIVNVISGPVFDNDHDGIYDTNVIYDEQPILIPTHYFIIITFCDFMESLHECNKISVNSYIMPNSDVYYDTCGDDISVSFVKELFALNTARIIDIETATGLRLFRYLDYKNNFEQIMLLKTYIKE</sequence>
<dbReference type="GO" id="GO:0004528">
    <property type="term" value="F:phosphodiesterase I activity"/>
    <property type="evidence" value="ECO:0007669"/>
    <property type="project" value="TreeGrafter"/>
</dbReference>
<dbReference type="Gene3D" id="3.30.1360.180">
    <property type="match status" value="1"/>
</dbReference>
<dbReference type="InterPro" id="IPR020821">
    <property type="entry name" value="ENPP1-3/EXOG-like_nuc-like"/>
</dbReference>
<dbReference type="KEGG" id="vg:26122702"/>
<feature type="domain" description="ENPP1-3/EXOG-like endonuclease/phosphodiesterase" evidence="4">
    <location>
        <begin position="563"/>
        <end position="771"/>
    </location>
</feature>
<evidence type="ECO:0000256" key="3">
    <source>
        <dbReference type="SAM" id="Phobius"/>
    </source>
</evidence>
<dbReference type="GO" id="GO:0046034">
    <property type="term" value="P:ATP metabolic process"/>
    <property type="evidence" value="ECO:0007669"/>
    <property type="project" value="TreeGrafter"/>
</dbReference>
<dbReference type="PANTHER" id="PTHR10151:SF77">
    <property type="entry name" value="ECTONUCLEOTIDE PYROPHOSPHATASE_PHOSPHODIESTERASE FAMILY MEMBER 1"/>
    <property type="match status" value="1"/>
</dbReference>
<dbReference type="Gene3D" id="3.40.570.10">
    <property type="entry name" value="Extracellular Endonuclease, subunit A"/>
    <property type="match status" value="1"/>
</dbReference>
<evidence type="ECO:0000259" key="5">
    <source>
        <dbReference type="SMART" id="SM00892"/>
    </source>
</evidence>
<dbReference type="GO" id="GO:0003676">
    <property type="term" value="F:nucleic acid binding"/>
    <property type="evidence" value="ECO:0007669"/>
    <property type="project" value="InterPro"/>
</dbReference>
<accession>A0A0M3PB47</accession>
<protein>
    <submittedName>
        <fullName evidence="6">Alkaline phosphodiesterase</fullName>
    </submittedName>
</protein>
<dbReference type="SMART" id="SM00892">
    <property type="entry name" value="Endonuclease_NS"/>
    <property type="match status" value="1"/>
</dbReference>
<dbReference type="InterPro" id="IPR001604">
    <property type="entry name" value="Endo_G_ENPP1-like_dom"/>
</dbReference>
<keyword evidence="3" id="KW-0812">Transmembrane</keyword>
<keyword evidence="3" id="KW-1133">Transmembrane helix</keyword>
<dbReference type="Gene3D" id="3.40.720.10">
    <property type="entry name" value="Alkaline Phosphatase, subunit A"/>
    <property type="match status" value="1"/>
</dbReference>
<evidence type="ECO:0000256" key="2">
    <source>
        <dbReference type="ARBA" id="ARBA00023180"/>
    </source>
</evidence>
<dbReference type="SMART" id="SM00477">
    <property type="entry name" value="NUC"/>
    <property type="match status" value="1"/>
</dbReference>
<dbReference type="Proteomes" id="UP000142477">
    <property type="component" value="Segment"/>
</dbReference>
<dbReference type="RefSeq" id="YP_009177033.1">
    <property type="nucleotide sequence ID" value="NC_028238.1"/>
</dbReference>
<dbReference type="EMBL" id="KP728110">
    <property type="protein sequence ID" value="ALA62386.1"/>
    <property type="molecule type" value="Genomic_DNA"/>
</dbReference>
<dbReference type="InterPro" id="IPR044925">
    <property type="entry name" value="His-Me_finger_sf"/>
</dbReference>
<evidence type="ECO:0000256" key="1">
    <source>
        <dbReference type="ARBA" id="ARBA00022801"/>
    </source>
</evidence>
<evidence type="ECO:0000313" key="6">
    <source>
        <dbReference type="EMBL" id="ALA62386.1"/>
    </source>
</evidence>
<organism evidence="6 7">
    <name type="scientific">Turkeypox virus</name>
    <dbReference type="NCBI Taxonomy" id="336486"/>
    <lineage>
        <taxon>Viruses</taxon>
        <taxon>Varidnaviria</taxon>
        <taxon>Bamfordvirae</taxon>
        <taxon>Nucleocytoviricota</taxon>
        <taxon>Pokkesviricetes</taxon>
        <taxon>Chitovirales</taxon>
        <taxon>Poxviridae</taxon>
        <taxon>Chordopoxvirinae</taxon>
        <taxon>Avipoxvirus</taxon>
        <taxon>Avipoxvirus turkeypox</taxon>
    </lineage>
</organism>
<evidence type="ECO:0000259" key="4">
    <source>
        <dbReference type="SMART" id="SM00477"/>
    </source>
</evidence>
<name>A0A0M3PB47_9POXV</name>
<dbReference type="GO" id="GO:0046872">
    <property type="term" value="F:metal ion binding"/>
    <property type="evidence" value="ECO:0007669"/>
    <property type="project" value="InterPro"/>
</dbReference>